<name>A0A6J8A978_MYTCO</name>
<reference evidence="1 2" key="1">
    <citation type="submission" date="2020-06" db="EMBL/GenBank/DDBJ databases">
        <authorList>
            <person name="Li R."/>
            <person name="Bekaert M."/>
        </authorList>
    </citation>
    <scope>NUCLEOTIDE SEQUENCE [LARGE SCALE GENOMIC DNA]</scope>
    <source>
        <strain evidence="2">wild</strain>
    </source>
</reference>
<dbReference type="GO" id="GO:0043531">
    <property type="term" value="F:ADP binding"/>
    <property type="evidence" value="ECO:0007669"/>
    <property type="project" value="InterPro"/>
</dbReference>
<proteinExistence type="predicted"/>
<dbReference type="OrthoDB" id="6118112at2759"/>
<organism evidence="1 2">
    <name type="scientific">Mytilus coruscus</name>
    <name type="common">Sea mussel</name>
    <dbReference type="NCBI Taxonomy" id="42192"/>
    <lineage>
        <taxon>Eukaryota</taxon>
        <taxon>Metazoa</taxon>
        <taxon>Spiralia</taxon>
        <taxon>Lophotrochozoa</taxon>
        <taxon>Mollusca</taxon>
        <taxon>Bivalvia</taxon>
        <taxon>Autobranchia</taxon>
        <taxon>Pteriomorphia</taxon>
        <taxon>Mytilida</taxon>
        <taxon>Mytiloidea</taxon>
        <taxon>Mytilidae</taxon>
        <taxon>Mytilinae</taxon>
        <taxon>Mytilus</taxon>
    </lineage>
</organism>
<sequence length="1102" mass="128525">MLQSLAITHACPERALWRRRAEMFCANKTQYHCLFDTFHRQYNEYCLSSKPYKSGLRIVYSGNLHAEDCRNPRYSPIPVLSNDSAECDFLKSNCKEEGQVIVDNATSNTDRTCRCDYTKGYNYIIQPIDPCKCSPVKEDCSCYFNTCPGIGYTLNQDYHCVNRTLKTFDCPLLEKSRYGVLSSSNSPPKEFEFNKTGPSLSRHTYLQYTLVCVILLITAMEAILYRYLYMYGGGLTAWNIQHVFGLIKKIENFQNSGKTRTSLKQREPTKQIKDMETKLKDKSQSALLILEGFSGSGKTQAAYYFCSKMRNSYSVIAKITANDNKSVIDSLKKLAIKLRISIPNQDANLCEQLCTYIGKFLNHDDHRGCSYLFFVDNVIEINDQLSNVLTLKSTVKGLHIIVATVNSKIHTYFNAEPLVKFNGMENNEILQLFKSEPPVKVSNNQIEDLITVIGNIPLVVDIAKQYIITQEHTVEKYIEIFKDLTGEYAVEKFKAHNMLNQHIIQSQLLPLKQIKKNLHENEQGDLWDIVGYLPYLQYSSVSNEVLEACYYHSCQTKYTQPLGKVKIDMLTNQFSTFSIHHSEKSTVRRMSDKPINDKAITELESSDNRFLTFHELTMSVLDLIENENEKDEKLRRMKRQSRVYFLLKMFCFEIDIDARTDVTLDRNIKFLPHAEKLLNELVLPDEKKDSPEVKFYLSYLHCAIGSTLLYQRTDVEFAHKYLSKSRSLCLELVMNETDLFEINPPTENDIQQILDASFSPKFDSNFVLEFVRSKRRSESEKDVICKEIGDLNLFKKQREDKKEGFKYHYLNDNGLYEKLLKDNLALPAKDISETFLYELVQRILHNNSRAWNELRYITTDDTTESLRKASHTEVSFSNSLCRLMKKKYKYQNIFVCLESDRSGRMLERWTQDPNTYNEVDDDISFYETMIREKSNNYFDFGILKLSPRVNDRHIAMCRRILLWFLERRFSNQENAYAETTFEYGKTVLEELQNQINQMQTIKYTWLPLPLLHIQCAKFLRLSSIPWDLTRAEHLFRKAILLEISRGVSWSRFMWEGYVGALDCIKKSNKQFEEKKIIEEVKIKLTGTNRKDLIEKLTETKMI</sequence>
<dbReference type="AlphaFoldDB" id="A0A6J8A978"/>
<dbReference type="Gene3D" id="3.40.50.300">
    <property type="entry name" value="P-loop containing nucleotide triphosphate hydrolases"/>
    <property type="match status" value="1"/>
</dbReference>
<dbReference type="InterPro" id="IPR027417">
    <property type="entry name" value="P-loop_NTPase"/>
</dbReference>
<protein>
    <submittedName>
        <fullName evidence="1">Uncharacterized protein</fullName>
    </submittedName>
</protein>
<keyword evidence="2" id="KW-1185">Reference proteome</keyword>
<evidence type="ECO:0000313" key="1">
    <source>
        <dbReference type="EMBL" id="CAC5363193.1"/>
    </source>
</evidence>
<accession>A0A6J8A978</accession>
<dbReference type="Proteomes" id="UP000507470">
    <property type="component" value="Unassembled WGS sequence"/>
</dbReference>
<dbReference type="SUPFAM" id="SSF52540">
    <property type="entry name" value="P-loop containing nucleoside triphosphate hydrolases"/>
    <property type="match status" value="1"/>
</dbReference>
<evidence type="ECO:0000313" key="2">
    <source>
        <dbReference type="Proteomes" id="UP000507470"/>
    </source>
</evidence>
<dbReference type="EMBL" id="CACVKT020000800">
    <property type="protein sequence ID" value="CAC5363193.1"/>
    <property type="molecule type" value="Genomic_DNA"/>
</dbReference>
<gene>
    <name evidence="1" type="ORF">MCOR_4705</name>
</gene>